<evidence type="ECO:0000256" key="6">
    <source>
        <dbReference type="ARBA" id="ARBA00023136"/>
    </source>
</evidence>
<name>A0A401GIT1_9APHY</name>
<feature type="compositionally biased region" description="Polar residues" evidence="7">
    <location>
        <begin position="12"/>
        <end position="35"/>
    </location>
</feature>
<dbReference type="OrthoDB" id="10255013at2759"/>
<evidence type="ECO:0000313" key="11">
    <source>
        <dbReference type="Proteomes" id="UP000287166"/>
    </source>
</evidence>
<feature type="region of interest" description="Disordered" evidence="7">
    <location>
        <begin position="1"/>
        <end position="60"/>
    </location>
</feature>
<dbReference type="GO" id="GO:0006906">
    <property type="term" value="P:vesicle fusion"/>
    <property type="evidence" value="ECO:0007669"/>
    <property type="project" value="TreeGrafter"/>
</dbReference>
<gene>
    <name evidence="10" type="ORF">SCP_0404090</name>
</gene>
<dbReference type="FunCoup" id="A0A401GIT1">
    <property type="interactions" value="196"/>
</dbReference>
<dbReference type="GO" id="GO:0006887">
    <property type="term" value="P:exocytosis"/>
    <property type="evidence" value="ECO:0007669"/>
    <property type="project" value="TreeGrafter"/>
</dbReference>
<dbReference type="GO" id="GO:0005886">
    <property type="term" value="C:plasma membrane"/>
    <property type="evidence" value="ECO:0007669"/>
    <property type="project" value="TreeGrafter"/>
</dbReference>
<evidence type="ECO:0000313" key="10">
    <source>
        <dbReference type="EMBL" id="GBE82033.1"/>
    </source>
</evidence>
<dbReference type="Pfam" id="PF00804">
    <property type="entry name" value="Syntaxin"/>
    <property type="match status" value="1"/>
</dbReference>
<reference evidence="10 11" key="1">
    <citation type="journal article" date="2018" name="Sci. Rep.">
        <title>Genome sequence of the cauliflower mushroom Sparassis crispa (Hanabiratake) and its association with beneficial usage.</title>
        <authorList>
            <person name="Kiyama R."/>
            <person name="Furutani Y."/>
            <person name="Kawaguchi K."/>
            <person name="Nakanishi T."/>
        </authorList>
    </citation>
    <scope>NUCLEOTIDE SEQUENCE [LARGE SCALE GENOMIC DNA]</scope>
</reference>
<dbReference type="CDD" id="cd00179">
    <property type="entry name" value="SynN"/>
    <property type="match status" value="1"/>
</dbReference>
<dbReference type="InParanoid" id="A0A401GIT1"/>
<dbReference type="GO" id="GO:0048278">
    <property type="term" value="P:vesicle docking"/>
    <property type="evidence" value="ECO:0007669"/>
    <property type="project" value="TreeGrafter"/>
</dbReference>
<dbReference type="SMART" id="SM00503">
    <property type="entry name" value="SynN"/>
    <property type="match status" value="1"/>
</dbReference>
<dbReference type="Proteomes" id="UP000287166">
    <property type="component" value="Unassembled WGS sequence"/>
</dbReference>
<dbReference type="AlphaFoldDB" id="A0A401GIT1"/>
<protein>
    <submittedName>
        <fullName evidence="10">Syntaxin-like protein</fullName>
    </submittedName>
</protein>
<comment type="similarity">
    <text evidence="2">Belongs to the syntaxin family.</text>
</comment>
<accession>A0A401GIT1</accession>
<dbReference type="EMBL" id="BFAD01000004">
    <property type="protein sequence ID" value="GBE82033.1"/>
    <property type="molecule type" value="Genomic_DNA"/>
</dbReference>
<dbReference type="CDD" id="cd15849">
    <property type="entry name" value="SNARE_Sso1"/>
    <property type="match status" value="1"/>
</dbReference>
<dbReference type="FunFam" id="1.20.58.70:FF:000008">
    <property type="entry name" value="Syntaxin family protein"/>
    <property type="match status" value="1"/>
</dbReference>
<evidence type="ECO:0000259" key="9">
    <source>
        <dbReference type="PROSITE" id="PS50192"/>
    </source>
</evidence>
<dbReference type="STRING" id="139825.A0A401GIT1"/>
<dbReference type="InterPro" id="IPR010989">
    <property type="entry name" value="SNARE"/>
</dbReference>
<keyword evidence="3 8" id="KW-0812">Transmembrane</keyword>
<dbReference type="InterPro" id="IPR006011">
    <property type="entry name" value="Syntaxin_N"/>
</dbReference>
<evidence type="ECO:0000256" key="3">
    <source>
        <dbReference type="ARBA" id="ARBA00022692"/>
    </source>
</evidence>
<dbReference type="RefSeq" id="XP_027612946.1">
    <property type="nucleotide sequence ID" value="XM_027757145.1"/>
</dbReference>
<keyword evidence="6 8" id="KW-0472">Membrane</keyword>
<dbReference type="GO" id="GO:0031201">
    <property type="term" value="C:SNARE complex"/>
    <property type="evidence" value="ECO:0007669"/>
    <property type="project" value="TreeGrafter"/>
</dbReference>
<dbReference type="PROSITE" id="PS50192">
    <property type="entry name" value="T_SNARE"/>
    <property type="match status" value="1"/>
</dbReference>
<dbReference type="SMART" id="SM00397">
    <property type="entry name" value="t_SNARE"/>
    <property type="match status" value="1"/>
</dbReference>
<comment type="caution">
    <text evidence="10">The sequence shown here is derived from an EMBL/GenBank/DDBJ whole genome shotgun (WGS) entry which is preliminary data.</text>
</comment>
<dbReference type="Pfam" id="PF05739">
    <property type="entry name" value="SNARE"/>
    <property type="match status" value="1"/>
</dbReference>
<dbReference type="GO" id="GO:0012505">
    <property type="term" value="C:endomembrane system"/>
    <property type="evidence" value="ECO:0007669"/>
    <property type="project" value="TreeGrafter"/>
</dbReference>
<feature type="compositionally biased region" description="Polar residues" evidence="7">
    <location>
        <begin position="43"/>
        <end position="53"/>
    </location>
</feature>
<evidence type="ECO:0000256" key="8">
    <source>
        <dbReference type="SAM" id="Phobius"/>
    </source>
</evidence>
<feature type="transmembrane region" description="Helical" evidence="8">
    <location>
        <begin position="296"/>
        <end position="317"/>
    </location>
</feature>
<dbReference type="PANTHER" id="PTHR19957">
    <property type="entry name" value="SYNTAXIN"/>
    <property type="match status" value="1"/>
</dbReference>
<sequence length="324" mass="36265">MARDRLAALRAQQSGGSYNTSNDSYPMQATTTPYQSDRPAPYSQDSFDSTAKESSAAPADSMSAFYSEISSIQDDLRTFNDNVARIGELHSRSLDNTDDAAAQRVAQQLDDLVADTSALSNMLKRRIKALERQPGAGRDGQIRKQQTGLVKQKFVEAIQNYQGVEQQYRAKYKQRLERQFKIVKPDATPEEVKAVVNDDQSGQIFSQALMNSNRYGEARSAYREVQERHEDIKRIEKTITELAQLFNDMSVLVEQQDEQINVIETTAGAVEKDTEVGLQYTDKAVSSARAARKKRWICFIIALIVVIIIVVVVAVVVTNNNSKK</sequence>
<dbReference type="GO" id="GO:0006886">
    <property type="term" value="P:intracellular protein transport"/>
    <property type="evidence" value="ECO:0007669"/>
    <property type="project" value="TreeGrafter"/>
</dbReference>
<dbReference type="SUPFAM" id="SSF47661">
    <property type="entry name" value="t-snare proteins"/>
    <property type="match status" value="1"/>
</dbReference>
<dbReference type="InterPro" id="IPR045242">
    <property type="entry name" value="Syntaxin"/>
</dbReference>
<comment type="subcellular location">
    <subcellularLocation>
        <location evidence="1">Membrane</location>
        <topology evidence="1">Single-pass type IV membrane protein</topology>
    </subcellularLocation>
</comment>
<evidence type="ECO:0000256" key="5">
    <source>
        <dbReference type="ARBA" id="ARBA00023054"/>
    </source>
</evidence>
<proteinExistence type="inferred from homology"/>
<dbReference type="InterPro" id="IPR000727">
    <property type="entry name" value="T_SNARE_dom"/>
</dbReference>
<dbReference type="GO" id="GO:0000149">
    <property type="term" value="F:SNARE binding"/>
    <property type="evidence" value="ECO:0007669"/>
    <property type="project" value="TreeGrafter"/>
</dbReference>
<dbReference type="GO" id="GO:0005484">
    <property type="term" value="F:SNAP receptor activity"/>
    <property type="evidence" value="ECO:0007669"/>
    <property type="project" value="TreeGrafter"/>
</dbReference>
<feature type="domain" description="T-SNARE coiled-coil homology" evidence="9">
    <location>
        <begin position="222"/>
        <end position="284"/>
    </location>
</feature>
<evidence type="ECO:0000256" key="2">
    <source>
        <dbReference type="ARBA" id="ARBA00009063"/>
    </source>
</evidence>
<dbReference type="Gene3D" id="1.20.58.70">
    <property type="match status" value="1"/>
</dbReference>
<keyword evidence="5" id="KW-0175">Coiled coil</keyword>
<keyword evidence="4 8" id="KW-1133">Transmembrane helix</keyword>
<dbReference type="PANTHER" id="PTHR19957:SF307">
    <property type="entry name" value="PROTEIN SSO1-RELATED"/>
    <property type="match status" value="1"/>
</dbReference>
<evidence type="ECO:0000256" key="1">
    <source>
        <dbReference type="ARBA" id="ARBA00004211"/>
    </source>
</evidence>
<keyword evidence="11" id="KW-1185">Reference proteome</keyword>
<organism evidence="10 11">
    <name type="scientific">Sparassis crispa</name>
    <dbReference type="NCBI Taxonomy" id="139825"/>
    <lineage>
        <taxon>Eukaryota</taxon>
        <taxon>Fungi</taxon>
        <taxon>Dikarya</taxon>
        <taxon>Basidiomycota</taxon>
        <taxon>Agaricomycotina</taxon>
        <taxon>Agaricomycetes</taxon>
        <taxon>Polyporales</taxon>
        <taxon>Sparassidaceae</taxon>
        <taxon>Sparassis</taxon>
    </lineage>
</organism>
<dbReference type="GeneID" id="38778950"/>
<evidence type="ECO:0000256" key="4">
    <source>
        <dbReference type="ARBA" id="ARBA00022989"/>
    </source>
</evidence>
<evidence type="ECO:0000256" key="7">
    <source>
        <dbReference type="SAM" id="MobiDB-lite"/>
    </source>
</evidence>